<dbReference type="GO" id="GO:0003993">
    <property type="term" value="F:acid phosphatase activity"/>
    <property type="evidence" value="ECO:0007669"/>
    <property type="project" value="UniProtKB-EC"/>
</dbReference>
<evidence type="ECO:0000256" key="1">
    <source>
        <dbReference type="ARBA" id="ARBA00022729"/>
    </source>
</evidence>
<feature type="compositionally biased region" description="Basic and acidic residues" evidence="3">
    <location>
        <begin position="781"/>
        <end position="790"/>
    </location>
</feature>
<feature type="transmembrane region" description="Helical" evidence="4">
    <location>
        <begin position="7"/>
        <end position="28"/>
    </location>
</feature>
<evidence type="ECO:0000256" key="2">
    <source>
        <dbReference type="RuleBase" id="RU361203"/>
    </source>
</evidence>
<keyword evidence="4" id="KW-0472">Membrane</keyword>
<evidence type="ECO:0000259" key="5">
    <source>
        <dbReference type="Pfam" id="PF00149"/>
    </source>
</evidence>
<evidence type="ECO:0000313" key="8">
    <source>
        <dbReference type="Proteomes" id="UP000580250"/>
    </source>
</evidence>
<dbReference type="PANTHER" id="PTHR45867">
    <property type="entry name" value="PURPLE ACID PHOSPHATASE"/>
    <property type="match status" value="1"/>
</dbReference>
<dbReference type="Pfam" id="PF00149">
    <property type="entry name" value="Metallophos"/>
    <property type="match status" value="1"/>
</dbReference>
<gene>
    <name evidence="7" type="ORF">MENT_LOCUS12881</name>
</gene>
<keyword evidence="1" id="KW-0732">Signal</keyword>
<comment type="similarity">
    <text evidence="2">Belongs to the metallophosphoesterase superfamily. Purple acid phosphatase family.</text>
</comment>
<evidence type="ECO:0000256" key="3">
    <source>
        <dbReference type="SAM" id="MobiDB-lite"/>
    </source>
</evidence>
<comment type="caution">
    <text evidence="7">The sequence shown here is derived from an EMBL/GenBank/DDBJ whole genome shotgun (WGS) entry which is preliminary data.</text>
</comment>
<dbReference type="GO" id="GO:0046872">
    <property type="term" value="F:metal ion binding"/>
    <property type="evidence" value="ECO:0007669"/>
    <property type="project" value="InterPro"/>
</dbReference>
<dbReference type="SUPFAM" id="SSF56300">
    <property type="entry name" value="Metallo-dependent phosphatases"/>
    <property type="match status" value="1"/>
</dbReference>
<dbReference type="InterPro" id="IPR029052">
    <property type="entry name" value="Metallo-depent_PP-like"/>
</dbReference>
<keyword evidence="4" id="KW-0812">Transmembrane</keyword>
<dbReference type="Proteomes" id="UP000580250">
    <property type="component" value="Unassembled WGS sequence"/>
</dbReference>
<dbReference type="PANTHER" id="PTHR45867:SF3">
    <property type="entry name" value="ACID PHOSPHATASE TYPE 7"/>
    <property type="match status" value="1"/>
</dbReference>
<dbReference type="EMBL" id="CAJEWN010000068">
    <property type="protein sequence ID" value="CAD2157906.1"/>
    <property type="molecule type" value="Genomic_DNA"/>
</dbReference>
<evidence type="ECO:0000313" key="7">
    <source>
        <dbReference type="EMBL" id="CAD2157906.1"/>
    </source>
</evidence>
<feature type="compositionally biased region" description="Polar residues" evidence="3">
    <location>
        <begin position="797"/>
        <end position="806"/>
    </location>
</feature>
<keyword evidence="2" id="KW-0378">Hydrolase</keyword>
<dbReference type="InterPro" id="IPR008963">
    <property type="entry name" value="Purple_acid_Pase-like_N"/>
</dbReference>
<dbReference type="InterPro" id="IPR004843">
    <property type="entry name" value="Calcineurin-like_PHP"/>
</dbReference>
<dbReference type="OrthoDB" id="45007at2759"/>
<dbReference type="SUPFAM" id="SSF49363">
    <property type="entry name" value="Purple acid phosphatase, N-terminal domain"/>
    <property type="match status" value="1"/>
</dbReference>
<dbReference type="EC" id="3.1.3.2" evidence="2"/>
<protein>
    <recommendedName>
        <fullName evidence="2">Purple acid phosphatase</fullName>
        <ecNumber evidence="2">3.1.3.2</ecNumber>
    </recommendedName>
</protein>
<dbReference type="InterPro" id="IPR015914">
    <property type="entry name" value="PAPs_N"/>
</dbReference>
<evidence type="ECO:0000259" key="6">
    <source>
        <dbReference type="Pfam" id="PF16656"/>
    </source>
</evidence>
<reference evidence="7 8" key="1">
    <citation type="submission" date="2020-08" db="EMBL/GenBank/DDBJ databases">
        <authorList>
            <person name="Koutsovoulos G."/>
            <person name="Danchin GJ E."/>
        </authorList>
    </citation>
    <scope>NUCLEOTIDE SEQUENCE [LARGE SCALE GENOMIC DNA]</scope>
</reference>
<comment type="catalytic activity">
    <reaction evidence="2">
        <text>a phosphate monoester + H2O = an alcohol + phosphate</text>
        <dbReference type="Rhea" id="RHEA:15017"/>
        <dbReference type="ChEBI" id="CHEBI:15377"/>
        <dbReference type="ChEBI" id="CHEBI:30879"/>
        <dbReference type="ChEBI" id="CHEBI:43474"/>
        <dbReference type="ChEBI" id="CHEBI:67140"/>
        <dbReference type="EC" id="3.1.3.2"/>
    </reaction>
</comment>
<dbReference type="Gene3D" id="3.60.21.10">
    <property type="match status" value="1"/>
</dbReference>
<proteinExistence type="inferred from homology"/>
<dbReference type="AlphaFoldDB" id="A0A6V7UHK9"/>
<dbReference type="Gene3D" id="2.60.40.380">
    <property type="entry name" value="Purple acid phosphatase-like, N-terminal"/>
    <property type="match status" value="1"/>
</dbReference>
<feature type="domain" description="Purple acid phosphatase N-terminal" evidence="6">
    <location>
        <begin position="40"/>
        <end position="138"/>
    </location>
</feature>
<feature type="region of interest" description="Disordered" evidence="3">
    <location>
        <begin position="776"/>
        <end position="806"/>
    </location>
</feature>
<name>A0A6V7UHK9_MELEN</name>
<organism evidence="7 8">
    <name type="scientific">Meloidogyne enterolobii</name>
    <name type="common">Root-knot nematode worm</name>
    <name type="synonym">Meloidogyne mayaguensis</name>
    <dbReference type="NCBI Taxonomy" id="390850"/>
    <lineage>
        <taxon>Eukaryota</taxon>
        <taxon>Metazoa</taxon>
        <taxon>Ecdysozoa</taxon>
        <taxon>Nematoda</taxon>
        <taxon>Chromadorea</taxon>
        <taxon>Rhabditida</taxon>
        <taxon>Tylenchina</taxon>
        <taxon>Tylenchomorpha</taxon>
        <taxon>Tylenchoidea</taxon>
        <taxon>Meloidogynidae</taxon>
        <taxon>Meloidogyninae</taxon>
        <taxon>Meloidogyne</taxon>
    </lineage>
</organism>
<feature type="domain" description="Calcineurin-like phosphoesterase" evidence="5">
    <location>
        <begin position="189"/>
        <end position="489"/>
    </location>
</feature>
<sequence>MKEKIRLFRLPLPVNIPIVFLILFFLHLKSGASNNDPSMPQQVHLALTGKENEMSITWLTLYDSRYTKGVHTFVDYWEFEDNKKTMKSMTAELIKHKYSDTIETSCATNLEQLKTRYIHRVTLTGLIENKRYEYQVGYFKPSKIRGVECTIPQSFSEGKDPRHCKKVTRKDVFNFFMFPWSNPGDYDFTIAIFGDLGLKKPGANVSDKPSWRSPKYDKLAPQAFESLIELVHRNANPTHPMLNKLKHPIHKSHLDEKSSGFKMQSVQLILHIGDIAYNLHTWRSEGKKQNCKFYNLGDRFMTIMENVAAYVPYLVIAGNHENEEKNENRPDPPGPDSTFFNPQYEHFESRFFMPRNLTNHPTNHYYHFKYGPIFFICVSTEFYYSYSKQEPFKWIPDVARIQKQYEFIKYSLKEANEQRDKYPWLVVVQHRPFYCTSKNKQTCRFNKYHKDGIPLTDPNNPKIYKLQYGLEELYNRYHVDLVLSGHEHAFEMFPPIQLNKEINKVVPYKYWWNATRLVNVDNNTTPVQHDFMSFRDPVAPAYVVVGRPGNTEEKEQLSDIPYLERINQYTDFSMTLLHYPGSVAKKSLITVRQVDVLQGNVPMEFALEKTFTSYNIKEICNSMEGNIQNKYQLESSHLISDRKRHEKFLEDTIEFSIHNYADLEEKEPDLVYPPLSKNEDMDKEKDFLLKEISITAGENSKIRALLYSYNLKREHPLDTHLDEMYKIAIKGVCGSNYQQILKNQTDWENKQDWKNQQAHEAFRQFTQKILRGHSKMFGKAPEQKISDDKKSKKSATNKENLQPNVNPLQTNIQKTMNPFQNLFGKNIFGTNKENVQPNFAAQNGPQHVFHFQAGADGNVKKEQNDNGTTKINIFGTNKVNIQPTFVAQKVCNLIIRQIKLLKFKPASTKNVKKSASFAQNISTDIPQNLNTSVNTSSPTGGLKGILKVPLPNFPQTSSLKPVRVDTNTHVTAEYSPQSLDKPNSPQVTYRINTQVKVDYEPQKDMKGETLKTTEKSKNKVEKIQEVKKRKRNFIGKVKWSEDELYDLTDLIHHFYDRASNRPSCDLSKFPLFVEYIDQNEYPFLEMDPNLAEKFILNDKADCVFIHYYKYKPTDGANDGTLLDAIFSSKGLKFSGDEIKKRVSISEDGQKVIYDAVPLRVVLRKLKEVSAEGDKFFEKNQELLYFYMD</sequence>
<keyword evidence="4" id="KW-1133">Transmembrane helix</keyword>
<evidence type="ECO:0000256" key="4">
    <source>
        <dbReference type="SAM" id="Phobius"/>
    </source>
</evidence>
<accession>A0A6V7UHK9</accession>
<dbReference type="Pfam" id="PF16656">
    <property type="entry name" value="Pur_ac_phosph_N"/>
    <property type="match status" value="1"/>
</dbReference>